<keyword evidence="2" id="KW-0732">Signal</keyword>
<comment type="caution">
    <text evidence="3">The sequence shown here is derived from an EMBL/GenBank/DDBJ whole genome shotgun (WGS) entry which is preliminary data.</text>
</comment>
<name>A0ABS3VF83_9ACTN</name>
<dbReference type="Proteomes" id="UP000671399">
    <property type="component" value="Unassembled WGS sequence"/>
</dbReference>
<protein>
    <recommendedName>
        <fullName evidence="5">Lipoprotein</fullName>
    </recommendedName>
</protein>
<dbReference type="PROSITE" id="PS51257">
    <property type="entry name" value="PROKAR_LIPOPROTEIN"/>
    <property type="match status" value="1"/>
</dbReference>
<dbReference type="RefSeq" id="WP_208569812.1">
    <property type="nucleotide sequence ID" value="NZ_JAGFWR010000022.1"/>
</dbReference>
<evidence type="ECO:0000313" key="4">
    <source>
        <dbReference type="Proteomes" id="UP000671399"/>
    </source>
</evidence>
<keyword evidence="4" id="KW-1185">Reference proteome</keyword>
<feature type="signal peptide" evidence="2">
    <location>
        <begin position="1"/>
        <end position="29"/>
    </location>
</feature>
<feature type="chain" id="PRO_5047447646" description="Lipoprotein" evidence="2">
    <location>
        <begin position="30"/>
        <end position="164"/>
    </location>
</feature>
<dbReference type="EMBL" id="JAGFWR010000022">
    <property type="protein sequence ID" value="MBO4164284.1"/>
    <property type="molecule type" value="Genomic_DNA"/>
</dbReference>
<reference evidence="3 4" key="1">
    <citation type="submission" date="2021-03" db="EMBL/GenBank/DDBJ databases">
        <authorList>
            <person name="Lee D.-H."/>
        </authorList>
    </citation>
    <scope>NUCLEOTIDE SEQUENCE [LARGE SCALE GENOMIC DNA]</scope>
    <source>
        <strain evidence="3 4">MMS20-R2-23</strain>
    </source>
</reference>
<evidence type="ECO:0008006" key="5">
    <source>
        <dbReference type="Google" id="ProtNLM"/>
    </source>
</evidence>
<feature type="compositionally biased region" description="Polar residues" evidence="1">
    <location>
        <begin position="31"/>
        <end position="43"/>
    </location>
</feature>
<evidence type="ECO:0000256" key="2">
    <source>
        <dbReference type="SAM" id="SignalP"/>
    </source>
</evidence>
<feature type="region of interest" description="Disordered" evidence="1">
    <location>
        <begin position="28"/>
        <end position="61"/>
    </location>
</feature>
<accession>A0ABS3VF83</accession>
<evidence type="ECO:0000256" key="1">
    <source>
        <dbReference type="SAM" id="MobiDB-lite"/>
    </source>
</evidence>
<sequence>MTRLPTLGSVMALAAIMAVGCTRATPAPASVPTTHAGTTTPQIASPADPDGVGPTDPSGADPEAVAAAVGFVARWARPQLEASRWLAALRPRAVPAYAALLATVEPANVPATKVTGRGQVVAATPTHAAVDVPTDTEVLRVICVHDGRRWLIATVGVREEATAR</sequence>
<evidence type="ECO:0000313" key="3">
    <source>
        <dbReference type="EMBL" id="MBO4164284.1"/>
    </source>
</evidence>
<proteinExistence type="predicted"/>
<gene>
    <name evidence="3" type="ORF">JQN83_26215</name>
</gene>
<organism evidence="3 4">
    <name type="scientific">Micromonospora antibiotica</name>
    <dbReference type="NCBI Taxonomy" id="2807623"/>
    <lineage>
        <taxon>Bacteria</taxon>
        <taxon>Bacillati</taxon>
        <taxon>Actinomycetota</taxon>
        <taxon>Actinomycetes</taxon>
        <taxon>Micromonosporales</taxon>
        <taxon>Micromonosporaceae</taxon>
        <taxon>Micromonospora</taxon>
    </lineage>
</organism>